<dbReference type="GO" id="GO:0003677">
    <property type="term" value="F:DNA binding"/>
    <property type="evidence" value="ECO:0007669"/>
    <property type="project" value="UniProtKB-KW"/>
</dbReference>
<dbReference type="EMBL" id="JAPDRK010000002">
    <property type="protein sequence ID" value="KAJ9614990.1"/>
    <property type="molecule type" value="Genomic_DNA"/>
</dbReference>
<dbReference type="PANTHER" id="PTHR47840">
    <property type="entry name" value="ZN(II)2CYS6 TRANSCRIPTION FACTOR (EUROFUNG)-RELATED"/>
    <property type="match status" value="1"/>
</dbReference>
<keyword evidence="5" id="KW-0539">Nucleus</keyword>
<evidence type="ECO:0000313" key="9">
    <source>
        <dbReference type="Proteomes" id="UP001172673"/>
    </source>
</evidence>
<evidence type="ECO:0000256" key="3">
    <source>
        <dbReference type="ARBA" id="ARBA00023125"/>
    </source>
</evidence>
<dbReference type="InterPro" id="IPR001138">
    <property type="entry name" value="Zn2Cys6_DnaBD"/>
</dbReference>
<reference evidence="8" key="1">
    <citation type="submission" date="2022-10" db="EMBL/GenBank/DDBJ databases">
        <title>Culturing micro-colonial fungi from biological soil crusts in the Mojave desert and describing Neophaeococcomyces mojavensis, and introducing the new genera and species Taxawa tesnikishii.</title>
        <authorList>
            <person name="Kurbessoian T."/>
            <person name="Stajich J.E."/>
        </authorList>
    </citation>
    <scope>NUCLEOTIDE SEQUENCE</scope>
    <source>
        <strain evidence="8">TK_41</strain>
    </source>
</reference>
<name>A0AA38XKZ0_9EURO</name>
<dbReference type="SMART" id="SM00906">
    <property type="entry name" value="Fungal_trans"/>
    <property type="match status" value="1"/>
</dbReference>
<dbReference type="GO" id="GO:0008270">
    <property type="term" value="F:zinc ion binding"/>
    <property type="evidence" value="ECO:0007669"/>
    <property type="project" value="InterPro"/>
</dbReference>
<evidence type="ECO:0000256" key="5">
    <source>
        <dbReference type="ARBA" id="ARBA00023242"/>
    </source>
</evidence>
<dbReference type="CDD" id="cd00067">
    <property type="entry name" value="GAL4"/>
    <property type="match status" value="1"/>
</dbReference>
<evidence type="ECO:0000256" key="6">
    <source>
        <dbReference type="SAM" id="MobiDB-lite"/>
    </source>
</evidence>
<gene>
    <name evidence="8" type="ORF">H2200_001064</name>
</gene>
<accession>A0AA38XKZ0</accession>
<organism evidence="8 9">
    <name type="scientific">Cladophialophora chaetospira</name>
    <dbReference type="NCBI Taxonomy" id="386627"/>
    <lineage>
        <taxon>Eukaryota</taxon>
        <taxon>Fungi</taxon>
        <taxon>Dikarya</taxon>
        <taxon>Ascomycota</taxon>
        <taxon>Pezizomycotina</taxon>
        <taxon>Eurotiomycetes</taxon>
        <taxon>Chaetothyriomycetidae</taxon>
        <taxon>Chaetothyriales</taxon>
        <taxon>Herpotrichiellaceae</taxon>
        <taxon>Cladophialophora</taxon>
    </lineage>
</organism>
<feature type="domain" description="Xylanolytic transcriptional activator regulatory" evidence="7">
    <location>
        <begin position="261"/>
        <end position="327"/>
    </location>
</feature>
<dbReference type="PANTHER" id="PTHR47840:SF1">
    <property type="entry name" value="ZN(II)2CYS6 TRANSCRIPTION FACTOR (EUROFUNG)"/>
    <property type="match status" value="1"/>
</dbReference>
<feature type="non-terminal residue" evidence="8">
    <location>
        <position position="634"/>
    </location>
</feature>
<proteinExistence type="predicted"/>
<feature type="region of interest" description="Disordered" evidence="6">
    <location>
        <begin position="553"/>
        <end position="578"/>
    </location>
</feature>
<keyword evidence="2" id="KW-0805">Transcription regulation</keyword>
<evidence type="ECO:0000256" key="4">
    <source>
        <dbReference type="ARBA" id="ARBA00023163"/>
    </source>
</evidence>
<keyword evidence="4" id="KW-0804">Transcription</keyword>
<dbReference type="InterPro" id="IPR007219">
    <property type="entry name" value="XnlR_reg_dom"/>
</dbReference>
<keyword evidence="3" id="KW-0238">DNA-binding</keyword>
<keyword evidence="9" id="KW-1185">Reference proteome</keyword>
<dbReference type="Gene3D" id="4.10.240.10">
    <property type="entry name" value="Zn(2)-C6 fungal-type DNA-binding domain"/>
    <property type="match status" value="1"/>
</dbReference>
<dbReference type="InterPro" id="IPR036864">
    <property type="entry name" value="Zn2-C6_fun-type_DNA-bd_sf"/>
</dbReference>
<dbReference type="AlphaFoldDB" id="A0AA38XKZ0"/>
<evidence type="ECO:0000259" key="7">
    <source>
        <dbReference type="SMART" id="SM00906"/>
    </source>
</evidence>
<keyword evidence="1" id="KW-0479">Metal-binding</keyword>
<evidence type="ECO:0000256" key="1">
    <source>
        <dbReference type="ARBA" id="ARBA00022723"/>
    </source>
</evidence>
<evidence type="ECO:0000256" key="2">
    <source>
        <dbReference type="ARBA" id="ARBA00023015"/>
    </source>
</evidence>
<dbReference type="GO" id="GO:0000981">
    <property type="term" value="F:DNA-binding transcription factor activity, RNA polymerase II-specific"/>
    <property type="evidence" value="ECO:0007669"/>
    <property type="project" value="InterPro"/>
</dbReference>
<sequence length="634" mass="71098">RRRKIRCSYGPDSANECTRCLLRGISCVVPRQRDIEPDSEKRTLRERVSKLESLLASLLQKEEGVKRTSLTGVNDVGSEGEDMEEELLVARRAPLIVALEASELLSTRLDGSKNGDRRPGHLAHESCENAAIHRSITDQRNDTHLCDELKSAIPPYEELRATFSRNAHWWDSWHMKTFGANAVSETLSQFFDRSYWTGTVVEMGFLISAFGRHTPANASHYMTLVDHMILANDRYAGTLDGLLLTVFHGKVYLDIGQPHRGFMCNRRGISLAQSLNLHRNYARSKKRSVVWWTLYLGDRFLSVLLGLPYAISDNHFTVTLTQDPNQVGHASRSFAIQLAVLMGRVIDQVHSRNGSKLSEVMDIEDELETLAGTNSKAWWDFSIPSVAGTAVKNDLRERLMCQMQFYLTKVFLHLPYLLKSASSQLYNGSRLIAIDSARGLILRYQALRSSIDSEPLFDCQSLDFVGFMGAVVLLLGTYRSNTLPEDVKLMQKTMKVLQQLAPSQENHLAHQCESTLRALLAICLPDQRHGSSIPSEIHIPYFGVLQVSRPAEVQTSGLAGPSPEPTAPEGPDNEAHSAESAIEVNKYPTGGLPSIEYQGLYNFDYMDWMQGEMVPESADSMPDLGQDWESFLEF</sequence>
<comment type="caution">
    <text evidence="8">The sequence shown here is derived from an EMBL/GenBank/DDBJ whole genome shotgun (WGS) entry which is preliminary data.</text>
</comment>
<evidence type="ECO:0000313" key="8">
    <source>
        <dbReference type="EMBL" id="KAJ9614990.1"/>
    </source>
</evidence>
<dbReference type="Proteomes" id="UP001172673">
    <property type="component" value="Unassembled WGS sequence"/>
</dbReference>
<protein>
    <recommendedName>
        <fullName evidence="7">Xylanolytic transcriptional activator regulatory domain-containing protein</fullName>
    </recommendedName>
</protein>
<dbReference type="CDD" id="cd12148">
    <property type="entry name" value="fungal_TF_MHR"/>
    <property type="match status" value="1"/>
</dbReference>
<dbReference type="GO" id="GO:0006351">
    <property type="term" value="P:DNA-templated transcription"/>
    <property type="evidence" value="ECO:0007669"/>
    <property type="project" value="InterPro"/>
</dbReference>